<evidence type="ECO:0000313" key="5">
    <source>
        <dbReference type="Proteomes" id="UP000015381"/>
    </source>
</evidence>
<dbReference type="PATRIC" id="fig|1033806.12.peg.2417"/>
<dbReference type="Pfam" id="PF19129">
    <property type="entry name" value="DUF5812"/>
    <property type="match status" value="1"/>
</dbReference>
<dbReference type="EMBL" id="HF571520">
    <property type="protein sequence ID" value="CCQ34537.1"/>
    <property type="molecule type" value="Genomic_DNA"/>
</dbReference>
<dbReference type="Proteomes" id="UP000015381">
    <property type="component" value="Chromosome I"/>
</dbReference>
<dbReference type="RefSeq" id="WP_008527128.1">
    <property type="nucleotide sequence ID" value="NC_021921.1"/>
</dbReference>
<reference evidence="3 4" key="1">
    <citation type="journal article" date="2011" name="J. Bacteriol.">
        <title>Genome sequence of Halorhabdus tiamatea, the first archaeon isolated from a deep-sea anoxic brine lake.</title>
        <authorList>
            <person name="Antunes A."/>
            <person name="Alam I."/>
            <person name="Bajic V.B."/>
            <person name="Stingl U."/>
        </authorList>
    </citation>
    <scope>NUCLEOTIDE SEQUENCE [LARGE SCALE GENOMIC DNA]</scope>
    <source>
        <strain evidence="3 4">SARL4B</strain>
    </source>
</reference>
<dbReference type="Proteomes" id="UP000003861">
    <property type="component" value="Unassembled WGS sequence"/>
</dbReference>
<accession>F7PM22</accession>
<dbReference type="STRING" id="1033806.HTIA_2429"/>
<evidence type="ECO:0000313" key="2">
    <source>
        <dbReference type="EMBL" id="CCQ34537.1"/>
    </source>
</evidence>
<gene>
    <name evidence="3" type="ORF">HLRTI_001574</name>
    <name evidence="2" type="ORF">HTIA_2429</name>
</gene>
<proteinExistence type="predicted"/>
<evidence type="ECO:0000313" key="4">
    <source>
        <dbReference type="Proteomes" id="UP000003861"/>
    </source>
</evidence>
<evidence type="ECO:0000256" key="1">
    <source>
        <dbReference type="SAM" id="MobiDB-lite"/>
    </source>
</evidence>
<organism evidence="3 4">
    <name type="scientific">Halorhabdus tiamatea SARL4B</name>
    <dbReference type="NCBI Taxonomy" id="1033806"/>
    <lineage>
        <taxon>Archaea</taxon>
        <taxon>Methanobacteriati</taxon>
        <taxon>Methanobacteriota</taxon>
        <taxon>Stenosarchaea group</taxon>
        <taxon>Halobacteria</taxon>
        <taxon>Halobacteriales</taxon>
        <taxon>Haloarculaceae</taxon>
        <taxon>Halorhabdus</taxon>
    </lineage>
</organism>
<feature type="compositionally biased region" description="Basic and acidic residues" evidence="1">
    <location>
        <begin position="71"/>
        <end position="85"/>
    </location>
</feature>
<dbReference type="KEGG" id="hti:HTIA_2429"/>
<evidence type="ECO:0000313" key="3">
    <source>
        <dbReference type="EMBL" id="ERJ06369.1"/>
    </source>
</evidence>
<dbReference type="AlphaFoldDB" id="F7PM22"/>
<keyword evidence="5" id="KW-1185">Reference proteome</keyword>
<dbReference type="InterPro" id="IPR043850">
    <property type="entry name" value="DUF5812"/>
</dbReference>
<feature type="region of interest" description="Disordered" evidence="1">
    <location>
        <begin position="71"/>
        <end position="97"/>
    </location>
</feature>
<dbReference type="HOGENOM" id="CLU_1665441_0_0_2"/>
<dbReference type="OrthoDB" id="203616at2157"/>
<sequence length="154" mass="17028">MSEKTGTFVVTHVDAESAVLTNVADAHVHTLSAHPDFSEGEVLEATVRAEPPMEVTWEVVAVHDRRTIPVERSPERPTKLARDIAGDQSIGEVTRREREGVGEIHVLTVPEDQTEQAVEDVIDDDETRRRAARLGVDRVEIRADAGCVSVRYLP</sequence>
<dbReference type="GeneID" id="23799025"/>
<dbReference type="eggNOG" id="arCOG04760">
    <property type="taxonomic scope" value="Archaea"/>
</dbReference>
<reference evidence="2 5" key="3">
    <citation type="journal article" date="2014" name="Environ. Microbiol.">
        <title>Halorhabdus tiamatea: proteogenomics and glycosidase activity measurements identify the first cultivated euryarchaeon from a deep-sea anoxic brine lake as potential polysaccharide degrader.</title>
        <authorList>
            <person name="Werner J."/>
            <person name="Ferrer M."/>
            <person name="Michel G."/>
            <person name="Mann A.J."/>
            <person name="Huang S."/>
            <person name="Juarez S."/>
            <person name="Ciordia S."/>
            <person name="Albar J.P."/>
            <person name="Alcaide M."/>
            <person name="La Cono V."/>
            <person name="Yakimov M.M."/>
            <person name="Antunes A."/>
            <person name="Taborda M."/>
            <person name="Da Costa M.S."/>
            <person name="Amann R.I."/>
            <person name="Gloeckner F.O."/>
            <person name="Golyshina O.V."/>
            <person name="Golyshin P.N."/>
            <person name="Teeling H."/>
        </authorList>
    </citation>
    <scope>NUCLEOTIDE SEQUENCE [LARGE SCALE GENOMIC DNA]</scope>
    <source>
        <strain evidence="5">SARL4B</strain>
        <strain evidence="2">Type strain: SARL4B</strain>
    </source>
</reference>
<protein>
    <submittedName>
        <fullName evidence="3">Uncharacterized protein</fullName>
    </submittedName>
</protein>
<name>F7PM22_9EURY</name>
<dbReference type="EMBL" id="AFNT02000016">
    <property type="protein sequence ID" value="ERJ06369.1"/>
    <property type="molecule type" value="Genomic_DNA"/>
</dbReference>
<reference evidence="3 4" key="2">
    <citation type="journal article" date="2013" name="PLoS ONE">
        <title>INDIGO - INtegrated Data Warehouse of MIcrobial GenOmes with Examples from the Red Sea Extremophiles.</title>
        <authorList>
            <person name="Alam I."/>
            <person name="Antunes A."/>
            <person name="Kamau A.A."/>
            <person name="Ba Alawi W."/>
            <person name="Kalkatawi M."/>
            <person name="Stingl U."/>
            <person name="Bajic V.B."/>
        </authorList>
    </citation>
    <scope>NUCLEOTIDE SEQUENCE [LARGE SCALE GENOMIC DNA]</scope>
    <source>
        <strain evidence="3 4">SARL4B</strain>
    </source>
</reference>